<accession>A0ABS1FE48</accession>
<name>A0ABS1FE48_9PROT</name>
<dbReference type="EMBL" id="JAENHM010000073">
    <property type="protein sequence ID" value="MBK1841665.1"/>
    <property type="molecule type" value="Genomic_DNA"/>
</dbReference>
<sequence length="68" mass="7507">MQEFEAGERVGRWVVLVDVDGRLHALNGNSIQGVSQDDTDPGECVVTVSGGRMLRIPAPFGRILEWLR</sequence>
<protein>
    <submittedName>
        <fullName evidence="1">Uncharacterized protein</fullName>
    </submittedName>
</protein>
<evidence type="ECO:0000313" key="1">
    <source>
        <dbReference type="EMBL" id="MBK1841665.1"/>
    </source>
</evidence>
<dbReference type="RefSeq" id="WP_200198293.1">
    <property type="nucleotide sequence ID" value="NZ_JAENHM010000073.1"/>
</dbReference>
<dbReference type="Proteomes" id="UP000652760">
    <property type="component" value="Unassembled WGS sequence"/>
</dbReference>
<comment type="caution">
    <text evidence="1">The sequence shown here is derived from an EMBL/GenBank/DDBJ whole genome shotgun (WGS) entry which is preliminary data.</text>
</comment>
<organism evidence="1 2">
    <name type="scientific">Azospirillum endophyticum</name>
    <dbReference type="NCBI Taxonomy" id="2800326"/>
    <lineage>
        <taxon>Bacteria</taxon>
        <taxon>Pseudomonadati</taxon>
        <taxon>Pseudomonadota</taxon>
        <taxon>Alphaproteobacteria</taxon>
        <taxon>Rhodospirillales</taxon>
        <taxon>Azospirillaceae</taxon>
        <taxon>Azospirillum</taxon>
    </lineage>
</organism>
<gene>
    <name evidence="1" type="ORF">JHL17_30125</name>
</gene>
<evidence type="ECO:0000313" key="2">
    <source>
        <dbReference type="Proteomes" id="UP000652760"/>
    </source>
</evidence>
<keyword evidence="2" id="KW-1185">Reference proteome</keyword>
<proteinExistence type="predicted"/>
<reference evidence="2" key="1">
    <citation type="submission" date="2021-01" db="EMBL/GenBank/DDBJ databases">
        <title>Genome public.</title>
        <authorList>
            <person name="Liu C."/>
            <person name="Sun Q."/>
        </authorList>
    </citation>
    <scope>NUCLEOTIDE SEQUENCE [LARGE SCALE GENOMIC DNA]</scope>
    <source>
        <strain evidence="2">YIM B02556</strain>
    </source>
</reference>